<evidence type="ECO:0000256" key="1">
    <source>
        <dbReference type="SAM" id="SignalP"/>
    </source>
</evidence>
<evidence type="ECO:0000313" key="3">
    <source>
        <dbReference type="WBParaSite" id="SVE_0131100.1"/>
    </source>
</evidence>
<name>A0A0K0EXQ7_STRVS</name>
<sequence length="89" mass="10560">MMQKLFYIVLASIIFFYISQPVRSLKYNDDEISPLYSQQIPLSSEDNYNIPYKSYPSYLLGQRLQYRPHGIKRVSEHDINALLRNTWIG</sequence>
<dbReference type="AlphaFoldDB" id="A0A0K0EXQ7"/>
<organism evidence="2 3">
    <name type="scientific">Strongyloides venezuelensis</name>
    <name type="common">Threadworm</name>
    <dbReference type="NCBI Taxonomy" id="75913"/>
    <lineage>
        <taxon>Eukaryota</taxon>
        <taxon>Metazoa</taxon>
        <taxon>Ecdysozoa</taxon>
        <taxon>Nematoda</taxon>
        <taxon>Chromadorea</taxon>
        <taxon>Rhabditida</taxon>
        <taxon>Tylenchina</taxon>
        <taxon>Panagrolaimomorpha</taxon>
        <taxon>Strongyloidoidea</taxon>
        <taxon>Strongyloididae</taxon>
        <taxon>Strongyloides</taxon>
    </lineage>
</organism>
<dbReference type="Proteomes" id="UP000035680">
    <property type="component" value="Unassembled WGS sequence"/>
</dbReference>
<protein>
    <submittedName>
        <fullName evidence="3">Uncharacterized protein</fullName>
    </submittedName>
</protein>
<evidence type="ECO:0000313" key="2">
    <source>
        <dbReference type="Proteomes" id="UP000035680"/>
    </source>
</evidence>
<feature type="chain" id="PRO_5005328799" evidence="1">
    <location>
        <begin position="25"/>
        <end position="89"/>
    </location>
</feature>
<accession>A0A0K0EXQ7</accession>
<proteinExistence type="predicted"/>
<reference evidence="3" key="2">
    <citation type="submission" date="2015-08" db="UniProtKB">
        <authorList>
            <consortium name="WormBaseParasite"/>
        </authorList>
    </citation>
    <scope>IDENTIFICATION</scope>
</reference>
<reference evidence="2" key="1">
    <citation type="submission" date="2014-07" db="EMBL/GenBank/DDBJ databases">
        <authorList>
            <person name="Martin A.A"/>
            <person name="De Silva N."/>
        </authorList>
    </citation>
    <scope>NUCLEOTIDE SEQUENCE</scope>
</reference>
<feature type="signal peptide" evidence="1">
    <location>
        <begin position="1"/>
        <end position="24"/>
    </location>
</feature>
<dbReference type="WBParaSite" id="SVE_0131100.1">
    <property type="protein sequence ID" value="SVE_0131100.1"/>
    <property type="gene ID" value="SVE_0131100"/>
</dbReference>
<keyword evidence="2" id="KW-1185">Reference proteome</keyword>
<keyword evidence="1" id="KW-0732">Signal</keyword>